<comment type="catalytic activity">
    <reaction evidence="13">
        <text>ATP + H2O = ADP + phosphate + H(+)</text>
        <dbReference type="Rhea" id="RHEA:13065"/>
        <dbReference type="ChEBI" id="CHEBI:15377"/>
        <dbReference type="ChEBI" id="CHEBI:15378"/>
        <dbReference type="ChEBI" id="CHEBI:30616"/>
        <dbReference type="ChEBI" id="CHEBI:43474"/>
        <dbReference type="ChEBI" id="CHEBI:456216"/>
        <dbReference type="EC" id="5.6.2.4"/>
    </reaction>
</comment>
<evidence type="ECO:0000259" key="15">
    <source>
        <dbReference type="PROSITE" id="PS51192"/>
    </source>
</evidence>
<evidence type="ECO:0000256" key="7">
    <source>
        <dbReference type="ARBA" id="ARBA00023125"/>
    </source>
</evidence>
<dbReference type="AlphaFoldDB" id="A0AAE1YHU9"/>
<evidence type="ECO:0000313" key="18">
    <source>
        <dbReference type="Proteomes" id="UP001293254"/>
    </source>
</evidence>
<dbReference type="Pfam" id="PF00271">
    <property type="entry name" value="Helicase_C"/>
    <property type="match status" value="1"/>
</dbReference>
<evidence type="ECO:0000256" key="5">
    <source>
        <dbReference type="ARBA" id="ARBA00022806"/>
    </source>
</evidence>
<feature type="domain" description="Helicase C-terminal" evidence="16">
    <location>
        <begin position="869"/>
        <end position="1023"/>
    </location>
</feature>
<feature type="domain" description="Helicase ATP-binding" evidence="15">
    <location>
        <begin position="655"/>
        <end position="844"/>
    </location>
</feature>
<dbReference type="GO" id="GO:0043138">
    <property type="term" value="F:3'-5' DNA helicase activity"/>
    <property type="evidence" value="ECO:0007669"/>
    <property type="project" value="UniProtKB-EC"/>
</dbReference>
<evidence type="ECO:0000256" key="2">
    <source>
        <dbReference type="ARBA" id="ARBA00022741"/>
    </source>
</evidence>
<evidence type="ECO:0000256" key="11">
    <source>
        <dbReference type="ARBA" id="ARBA00034617"/>
    </source>
</evidence>
<organism evidence="17 18">
    <name type="scientific">Sesamum alatum</name>
    <dbReference type="NCBI Taxonomy" id="300844"/>
    <lineage>
        <taxon>Eukaryota</taxon>
        <taxon>Viridiplantae</taxon>
        <taxon>Streptophyta</taxon>
        <taxon>Embryophyta</taxon>
        <taxon>Tracheophyta</taxon>
        <taxon>Spermatophyta</taxon>
        <taxon>Magnoliopsida</taxon>
        <taxon>eudicotyledons</taxon>
        <taxon>Gunneridae</taxon>
        <taxon>Pentapetalae</taxon>
        <taxon>asterids</taxon>
        <taxon>lamiids</taxon>
        <taxon>Lamiales</taxon>
        <taxon>Pedaliaceae</taxon>
        <taxon>Sesamum</taxon>
    </lineage>
</organism>
<protein>
    <recommendedName>
        <fullName evidence="12">DNA 3'-5' helicase</fullName>
        <ecNumber evidence="12">5.6.2.4</ecNumber>
    </recommendedName>
</protein>
<evidence type="ECO:0000256" key="9">
    <source>
        <dbReference type="ARBA" id="ARBA00023204"/>
    </source>
</evidence>
<dbReference type="InterPro" id="IPR027417">
    <property type="entry name" value="P-loop_NTPase"/>
</dbReference>
<dbReference type="InterPro" id="IPR047112">
    <property type="entry name" value="RecG/Mfd"/>
</dbReference>
<feature type="transmembrane region" description="Helical" evidence="14">
    <location>
        <begin position="95"/>
        <end position="114"/>
    </location>
</feature>
<dbReference type="SMART" id="SM00490">
    <property type="entry name" value="HELICc"/>
    <property type="match status" value="1"/>
</dbReference>
<keyword evidence="5 17" id="KW-0347">Helicase</keyword>
<evidence type="ECO:0000256" key="10">
    <source>
        <dbReference type="ARBA" id="ARBA00023235"/>
    </source>
</evidence>
<reference evidence="17" key="1">
    <citation type="submission" date="2020-06" db="EMBL/GenBank/DDBJ databases">
        <authorList>
            <person name="Li T."/>
            <person name="Hu X."/>
            <person name="Zhang T."/>
            <person name="Song X."/>
            <person name="Zhang H."/>
            <person name="Dai N."/>
            <person name="Sheng W."/>
            <person name="Hou X."/>
            <person name="Wei L."/>
        </authorList>
    </citation>
    <scope>NUCLEOTIDE SEQUENCE</scope>
    <source>
        <strain evidence="17">3651</strain>
        <tissue evidence="17">Leaf</tissue>
    </source>
</reference>
<evidence type="ECO:0000256" key="14">
    <source>
        <dbReference type="SAM" id="Phobius"/>
    </source>
</evidence>
<dbReference type="GO" id="GO:0016787">
    <property type="term" value="F:hydrolase activity"/>
    <property type="evidence" value="ECO:0007669"/>
    <property type="project" value="UniProtKB-KW"/>
</dbReference>
<dbReference type="PANTHER" id="PTHR47964:SF1">
    <property type="entry name" value="ATP-DEPENDENT DNA HELICASE HOMOLOG RECG, CHLOROPLASTIC"/>
    <property type="match status" value="1"/>
</dbReference>
<keyword evidence="4" id="KW-0378">Hydrolase</keyword>
<keyword evidence="14" id="KW-0812">Transmembrane</keyword>
<name>A0AAE1YHU9_9LAMI</name>
<keyword evidence="9" id="KW-0234">DNA repair</keyword>
<keyword evidence="7" id="KW-0238">DNA-binding</keyword>
<dbReference type="GO" id="GO:0006310">
    <property type="term" value="P:DNA recombination"/>
    <property type="evidence" value="ECO:0007669"/>
    <property type="project" value="UniProtKB-KW"/>
</dbReference>
<reference evidence="17" key="2">
    <citation type="journal article" date="2024" name="Plant">
        <title>Genomic evolution and insights into agronomic trait innovations of Sesamum species.</title>
        <authorList>
            <person name="Miao H."/>
            <person name="Wang L."/>
            <person name="Qu L."/>
            <person name="Liu H."/>
            <person name="Sun Y."/>
            <person name="Le M."/>
            <person name="Wang Q."/>
            <person name="Wei S."/>
            <person name="Zheng Y."/>
            <person name="Lin W."/>
            <person name="Duan Y."/>
            <person name="Cao H."/>
            <person name="Xiong S."/>
            <person name="Wang X."/>
            <person name="Wei L."/>
            <person name="Li C."/>
            <person name="Ma Q."/>
            <person name="Ju M."/>
            <person name="Zhao R."/>
            <person name="Li G."/>
            <person name="Mu C."/>
            <person name="Tian Q."/>
            <person name="Mei H."/>
            <person name="Zhang T."/>
            <person name="Gao T."/>
            <person name="Zhang H."/>
        </authorList>
    </citation>
    <scope>NUCLEOTIDE SEQUENCE</scope>
    <source>
        <strain evidence="17">3651</strain>
    </source>
</reference>
<keyword evidence="14" id="KW-0472">Membrane</keyword>
<evidence type="ECO:0000256" key="6">
    <source>
        <dbReference type="ARBA" id="ARBA00022840"/>
    </source>
</evidence>
<keyword evidence="2" id="KW-0547">Nucleotide-binding</keyword>
<dbReference type="InterPro" id="IPR012340">
    <property type="entry name" value="NA-bd_OB-fold"/>
</dbReference>
<dbReference type="Proteomes" id="UP001293254">
    <property type="component" value="Unassembled WGS sequence"/>
</dbReference>
<dbReference type="SUPFAM" id="SSF52540">
    <property type="entry name" value="P-loop containing nucleoside triphosphate hydrolases"/>
    <property type="match status" value="2"/>
</dbReference>
<keyword evidence="14" id="KW-1133">Transmembrane helix</keyword>
<proteinExistence type="inferred from homology"/>
<accession>A0AAE1YHU9</accession>
<evidence type="ECO:0000313" key="17">
    <source>
        <dbReference type="EMBL" id="KAK4430302.1"/>
    </source>
</evidence>
<evidence type="ECO:0000256" key="8">
    <source>
        <dbReference type="ARBA" id="ARBA00023172"/>
    </source>
</evidence>
<sequence length="1092" mass="122279">MEENKEIQATDWRGVFLWCSTCCGGGGGGGGGGGRWPQNPNHLRLLKEQGAVHNFRIDISAPNLNILNDCPISLPISKPVILWAKSLSTAALPHAIILFMAVMTLAVHFCSMGFGEKCLRHAVNFEAERAYRNIFGRSLRFCKFIPPNILTSGFRSKHKFREKLLQGVDGYEKESVFMGYSGLDELIGNSRSREKFIENLKGENFDFDATLACKQFPSITLGCFPTVELYDGPACYSQITESLLPQVLGGSIPSHIDANWVDPKCLYQNLQSLYSEMSNMNAPYILEEKVDKCTTHSQSPDWKTETRNALQLTADKRCSNAGSVTQQTEISVAEILDKHINCLPGLTKRQLSQLENCGFHTLRKLLHHFPRTYVDLQNAEMEIDDGQYLIFVGKIMSSRGIRASSSFSFLEVVVACEVADIEPNPECTADELEKRQKRTIYLHLKKFFRGTRFTYSPFLRSIQEKHKEGDIVCVSGKVRTMRGKDHFEMREYNIDVLKGEDDSCLYAKGRPYPIYPSKKGLNPEFLRDIISRTLKTLPVELDPLPKDVTQDLCLPSLYDAYIGIHQPANLNEADLARRRLIFDEFFYLQLGRLFQMLEGLGTKVEKDGLLKRYTKPELNTIFMEEWSSITKTFMKVLPYTLTSSQLRATSEIIWDLKRPVPMNRLLQGDVGCGKTVVAFLACMEVIGSGYQAAFMVPTELLAVQHYEHLLGLLEKIEEANEKPTVALLTGSTSSKQAQLIRKGLQTGDISMVIGTHTLIAEKVEFSALRIAVVDEQHRFGVVQRGRFNSKLYFNSITSQLMPTSSNNSGENDVTMAPHVLAMSATPIPRSLALALYGDMSLTQITDLPPGRTPVKTYVIEGNEAGCERAYQMMLEDLEAGGKVYLVYPVIEQSEQLPQLRAASADLETISTKFSGYKCGLLHGRMRSDEKEEALRMFRSGETNILLSTQVIEIGVDIPDATMMVVMNAERFGMAQLHQLRGRVGRGERKSKCILLTSTSSSLKRLKVLEKSSDGFHLANMDLVLRGPGDLLGKKQSGHLPEFPVARLEVDGNILQDAHHAALKVLETCHDLEKFPDLKAELSMRQPLCPLGD</sequence>
<dbReference type="InterPro" id="IPR045562">
    <property type="entry name" value="RecG_dom3_C"/>
</dbReference>
<dbReference type="InterPro" id="IPR001650">
    <property type="entry name" value="Helicase_C-like"/>
</dbReference>
<dbReference type="NCBIfam" id="TIGR00643">
    <property type="entry name" value="recG"/>
    <property type="match status" value="1"/>
</dbReference>
<dbReference type="PROSITE" id="PS51194">
    <property type="entry name" value="HELICASE_CTER"/>
    <property type="match status" value="1"/>
</dbReference>
<evidence type="ECO:0000256" key="4">
    <source>
        <dbReference type="ARBA" id="ARBA00022801"/>
    </source>
</evidence>
<dbReference type="GO" id="GO:0006281">
    <property type="term" value="P:DNA repair"/>
    <property type="evidence" value="ECO:0007669"/>
    <property type="project" value="UniProtKB-KW"/>
</dbReference>
<dbReference type="Pfam" id="PF00270">
    <property type="entry name" value="DEAD"/>
    <property type="match status" value="1"/>
</dbReference>
<evidence type="ECO:0000259" key="16">
    <source>
        <dbReference type="PROSITE" id="PS51194"/>
    </source>
</evidence>
<dbReference type="PROSITE" id="PS51192">
    <property type="entry name" value="HELICASE_ATP_BIND_1"/>
    <property type="match status" value="1"/>
</dbReference>
<evidence type="ECO:0000256" key="1">
    <source>
        <dbReference type="ARBA" id="ARBA00007504"/>
    </source>
</evidence>
<dbReference type="InterPro" id="IPR004609">
    <property type="entry name" value="ATP-dep_DNA_helicase_RecG"/>
</dbReference>
<dbReference type="SMART" id="SM00487">
    <property type="entry name" value="DEXDc"/>
    <property type="match status" value="1"/>
</dbReference>
<evidence type="ECO:0000256" key="12">
    <source>
        <dbReference type="ARBA" id="ARBA00034808"/>
    </source>
</evidence>
<dbReference type="GO" id="GO:0005524">
    <property type="term" value="F:ATP binding"/>
    <property type="evidence" value="ECO:0007669"/>
    <property type="project" value="UniProtKB-KW"/>
</dbReference>
<keyword evidence="18" id="KW-1185">Reference proteome</keyword>
<dbReference type="SUPFAM" id="SSF50249">
    <property type="entry name" value="Nucleic acid-binding proteins"/>
    <property type="match status" value="2"/>
</dbReference>
<evidence type="ECO:0000256" key="3">
    <source>
        <dbReference type="ARBA" id="ARBA00022763"/>
    </source>
</evidence>
<dbReference type="InterPro" id="IPR014001">
    <property type="entry name" value="Helicase_ATP-bd"/>
</dbReference>
<comment type="similarity">
    <text evidence="1">Belongs to the helicase family. RecG subfamily.</text>
</comment>
<gene>
    <name evidence="17" type="ORF">Salat_1330900</name>
</gene>
<keyword evidence="6" id="KW-0067">ATP-binding</keyword>
<dbReference type="Gene3D" id="3.40.50.300">
    <property type="entry name" value="P-loop containing nucleotide triphosphate hydrolases"/>
    <property type="match status" value="2"/>
</dbReference>
<dbReference type="CDD" id="cd17992">
    <property type="entry name" value="DEXHc_RecG"/>
    <property type="match status" value="1"/>
</dbReference>
<dbReference type="EC" id="5.6.2.4" evidence="12"/>
<keyword evidence="8" id="KW-0233">DNA recombination</keyword>
<keyword evidence="10" id="KW-0413">Isomerase</keyword>
<dbReference type="Pfam" id="PF19833">
    <property type="entry name" value="RecG_dom3_C"/>
    <property type="match status" value="1"/>
</dbReference>
<dbReference type="EMBL" id="JACGWO010000004">
    <property type="protein sequence ID" value="KAK4430302.1"/>
    <property type="molecule type" value="Genomic_DNA"/>
</dbReference>
<keyword evidence="3" id="KW-0227">DNA damage</keyword>
<dbReference type="GO" id="GO:0003677">
    <property type="term" value="F:DNA binding"/>
    <property type="evidence" value="ECO:0007669"/>
    <property type="project" value="UniProtKB-KW"/>
</dbReference>
<evidence type="ECO:0000256" key="13">
    <source>
        <dbReference type="ARBA" id="ARBA00048988"/>
    </source>
</evidence>
<comment type="caution">
    <text evidence="17">The sequence shown here is derived from an EMBL/GenBank/DDBJ whole genome shotgun (WGS) entry which is preliminary data.</text>
</comment>
<dbReference type="InterPro" id="IPR011545">
    <property type="entry name" value="DEAD/DEAH_box_helicase_dom"/>
</dbReference>
<dbReference type="PANTHER" id="PTHR47964">
    <property type="entry name" value="ATP-DEPENDENT DNA HELICASE HOMOLOG RECG, CHLOROPLASTIC"/>
    <property type="match status" value="1"/>
</dbReference>
<comment type="catalytic activity">
    <reaction evidence="11">
        <text>Couples ATP hydrolysis with the unwinding of duplex DNA by translocating in the 3'-5' direction.</text>
        <dbReference type="EC" id="5.6.2.4"/>
    </reaction>
</comment>